<evidence type="ECO:0000313" key="2">
    <source>
        <dbReference type="Proteomes" id="UP000055048"/>
    </source>
</evidence>
<feature type="non-terminal residue" evidence="1">
    <location>
        <position position="84"/>
    </location>
</feature>
<protein>
    <submittedName>
        <fullName evidence="1">Uncharacterized protein</fullName>
    </submittedName>
</protein>
<comment type="caution">
    <text evidence="1">The sequence shown here is derived from an EMBL/GenBank/DDBJ whole genome shotgun (WGS) entry which is preliminary data.</text>
</comment>
<accession>A0A0V0SSK0</accession>
<sequence>PAQAEGKLLTAGAGAANWAANAAAVTAGVDHSFAKALEHVIAANVDNKFISYNNHPPDVPKVRTKSNSKAYTTFRCINDGYNWP</sequence>
<dbReference type="AlphaFoldDB" id="A0A0V0SSK0"/>
<dbReference type="Proteomes" id="UP000055048">
    <property type="component" value="Unassembled WGS sequence"/>
</dbReference>
<keyword evidence="2" id="KW-1185">Reference proteome</keyword>
<reference evidence="1 2" key="1">
    <citation type="submission" date="2015-01" db="EMBL/GenBank/DDBJ databases">
        <title>Evolution of Trichinella species and genotypes.</title>
        <authorList>
            <person name="Korhonen P.K."/>
            <person name="Edoardo P."/>
            <person name="Giuseppe L.R."/>
            <person name="Gasser R.B."/>
        </authorList>
    </citation>
    <scope>NUCLEOTIDE SEQUENCE [LARGE SCALE GENOMIC DNA]</scope>
    <source>
        <strain evidence="1">ISS417</strain>
    </source>
</reference>
<evidence type="ECO:0000313" key="1">
    <source>
        <dbReference type="EMBL" id="KRX29725.1"/>
    </source>
</evidence>
<dbReference type="EMBL" id="JYDJ01003035">
    <property type="protein sequence ID" value="KRX29725.1"/>
    <property type="molecule type" value="Genomic_DNA"/>
</dbReference>
<name>A0A0V0SSK0_9BILA</name>
<dbReference type="OrthoDB" id="10261598at2759"/>
<proteinExistence type="predicted"/>
<gene>
    <name evidence="1" type="ORF">T05_11015</name>
</gene>
<feature type="non-terminal residue" evidence="1">
    <location>
        <position position="1"/>
    </location>
</feature>
<organism evidence="1 2">
    <name type="scientific">Trichinella murrelli</name>
    <dbReference type="NCBI Taxonomy" id="144512"/>
    <lineage>
        <taxon>Eukaryota</taxon>
        <taxon>Metazoa</taxon>
        <taxon>Ecdysozoa</taxon>
        <taxon>Nematoda</taxon>
        <taxon>Enoplea</taxon>
        <taxon>Dorylaimia</taxon>
        <taxon>Trichinellida</taxon>
        <taxon>Trichinellidae</taxon>
        <taxon>Trichinella</taxon>
    </lineage>
</organism>